<dbReference type="KEGG" id="fhl:OE105_11175"/>
<dbReference type="InterPro" id="IPR032877">
    <property type="entry name" value="Transposase_HTH"/>
</dbReference>
<evidence type="ECO:0000313" key="4">
    <source>
        <dbReference type="EMBL" id="WAA12125.1"/>
    </source>
</evidence>
<proteinExistence type="predicted"/>
<dbReference type="NCBIfam" id="NF033550">
    <property type="entry name" value="transpos_ISL3"/>
    <property type="match status" value="1"/>
</dbReference>
<dbReference type="Proteomes" id="UP001164726">
    <property type="component" value="Chromosome"/>
</dbReference>
<feature type="domain" description="Transposase IS204/IS1001/IS1096/IS1165 helix-turn-helix" evidence="2">
    <location>
        <begin position="102"/>
        <end position="150"/>
    </location>
</feature>
<feature type="domain" description="Transposase IS204/IS1001/IS1096/IS1165 DDE" evidence="1">
    <location>
        <begin position="165"/>
        <end position="291"/>
    </location>
</feature>
<dbReference type="Pfam" id="PF01610">
    <property type="entry name" value="DDE_Tnp_ISL3"/>
    <property type="match status" value="1"/>
</dbReference>
<dbReference type="Pfam" id="PF14690">
    <property type="entry name" value="Zn_ribbon_ISL3"/>
    <property type="match status" value="1"/>
</dbReference>
<dbReference type="AlphaFoldDB" id="A0A9E8LZF5"/>
<gene>
    <name evidence="4" type="ORF">OE105_11175</name>
</gene>
<dbReference type="InterPro" id="IPR047951">
    <property type="entry name" value="Transpos_ISL3"/>
</dbReference>
<dbReference type="RefSeq" id="WP_275420256.1">
    <property type="nucleotide sequence ID" value="NZ_CP106877.1"/>
</dbReference>
<evidence type="ECO:0000313" key="5">
    <source>
        <dbReference type="Proteomes" id="UP001164726"/>
    </source>
</evidence>
<protein>
    <submittedName>
        <fullName evidence="4">ISL3 family transposase</fullName>
    </submittedName>
</protein>
<evidence type="ECO:0000259" key="3">
    <source>
        <dbReference type="Pfam" id="PF14690"/>
    </source>
</evidence>
<keyword evidence="5" id="KW-1185">Reference proteome</keyword>
<dbReference type="EMBL" id="CP106877">
    <property type="protein sequence ID" value="WAA12125.1"/>
    <property type="molecule type" value="Genomic_DNA"/>
</dbReference>
<evidence type="ECO:0000259" key="2">
    <source>
        <dbReference type="Pfam" id="PF13542"/>
    </source>
</evidence>
<dbReference type="PANTHER" id="PTHR33498">
    <property type="entry name" value="TRANSPOSASE FOR INSERTION SEQUENCE ELEMENT IS1557"/>
    <property type="match status" value="1"/>
</dbReference>
<organism evidence="4 5">
    <name type="scientific">Fervidibacillus halotolerans</name>
    <dbReference type="NCBI Taxonomy" id="2980027"/>
    <lineage>
        <taxon>Bacteria</taxon>
        <taxon>Bacillati</taxon>
        <taxon>Bacillota</taxon>
        <taxon>Bacilli</taxon>
        <taxon>Bacillales</taxon>
        <taxon>Bacillaceae</taxon>
        <taxon>Fervidibacillus</taxon>
    </lineage>
</organism>
<dbReference type="Pfam" id="PF13542">
    <property type="entry name" value="HTH_Tnp_ISL3"/>
    <property type="match status" value="1"/>
</dbReference>
<name>A0A9E8LZF5_9BACI</name>
<dbReference type="PANTHER" id="PTHR33498:SF1">
    <property type="entry name" value="TRANSPOSASE FOR INSERTION SEQUENCE ELEMENT IS1557"/>
    <property type="match status" value="1"/>
</dbReference>
<dbReference type="InterPro" id="IPR029261">
    <property type="entry name" value="Transposase_Znf"/>
</dbReference>
<evidence type="ECO:0000259" key="1">
    <source>
        <dbReference type="Pfam" id="PF01610"/>
    </source>
</evidence>
<accession>A0A9E8LZF5</accession>
<feature type="domain" description="Transposase IS204/IS1001/IS1096/IS1165 zinc-finger" evidence="3">
    <location>
        <begin position="46"/>
        <end position="94"/>
    </location>
</feature>
<reference evidence="4" key="1">
    <citation type="submission" date="2022-09" db="EMBL/GenBank/DDBJ databases">
        <title>Complete Genomes of Fervidibacillus albus and Fervidibacillus halotolerans isolated from tidal flat sediments.</title>
        <authorList>
            <person name="Kwon K.K."/>
            <person name="Yang S.-H."/>
            <person name="Park M.J."/>
            <person name="Oh H.-M."/>
        </authorList>
    </citation>
    <scope>NUCLEOTIDE SEQUENCE</scope>
    <source>
        <strain evidence="4">MEBiC13594</strain>
    </source>
</reference>
<sequence length="341" mass="40541">MSHNYFIRNLLNIKDKNIIFEENFCVEEKINGVKSKVFHGILTYQPKACYVCGHVFDHQIIKHGFKTSIIKMPSVSGFNAYLKLKKQRYYCKHCESTFTLTTDVVAKNCFISNNTKAAIALHAREKISEKDIAQTHNVSHSTVNRIINSFYNYFKPNFYYLPKHLCFDEFKSVKSAAGAMSFIFCDSKTGKIVDIVEDRRLHVLREYFLQYSKKARDSVKTVVIDIYSPYISLIKDVFPNARIIIDKFHIHQLFSRALNKTRIKVMNRHKKNYNQLKKYWRLILKDESKVDYIHFRYHRSFKKQIREKDIIHYLIDLDLYCKIKVQSFAKKKCRELHFINK</sequence>
<dbReference type="InterPro" id="IPR002560">
    <property type="entry name" value="Transposase_DDE"/>
</dbReference>